<protein>
    <recommendedName>
        <fullName evidence="2">NADH:ubiquinone reductase (non-electrogenic)</fullName>
        <ecNumber evidence="2">1.6.5.9</ecNumber>
    </recommendedName>
</protein>
<dbReference type="EMBL" id="JAWDEY010000006">
    <property type="protein sequence ID" value="KAK6590518.1"/>
    <property type="molecule type" value="Genomic_DNA"/>
</dbReference>
<name>A0AAV9Y1B7_9CRYT</name>
<dbReference type="AlphaFoldDB" id="A0AAV9Y1B7"/>
<keyword evidence="13" id="KW-1185">Reference proteome</keyword>
<evidence type="ECO:0000313" key="13">
    <source>
        <dbReference type="Proteomes" id="UP001311799"/>
    </source>
</evidence>
<evidence type="ECO:0000256" key="6">
    <source>
        <dbReference type="ARBA" id="ARBA00023002"/>
    </source>
</evidence>
<dbReference type="InterPro" id="IPR018247">
    <property type="entry name" value="EF_Hand_1_Ca_BS"/>
</dbReference>
<keyword evidence="4" id="KW-0274">FAD</keyword>
<dbReference type="Proteomes" id="UP001311799">
    <property type="component" value="Unassembled WGS sequence"/>
</dbReference>
<evidence type="ECO:0000256" key="4">
    <source>
        <dbReference type="ARBA" id="ARBA00022827"/>
    </source>
</evidence>
<keyword evidence="5" id="KW-0809">Transit peptide</keyword>
<evidence type="ECO:0000256" key="7">
    <source>
        <dbReference type="ARBA" id="ARBA00023027"/>
    </source>
</evidence>
<evidence type="ECO:0000256" key="8">
    <source>
        <dbReference type="ARBA" id="ARBA00047599"/>
    </source>
</evidence>
<evidence type="ECO:0000313" key="12">
    <source>
        <dbReference type="EMBL" id="KAK6590518.1"/>
    </source>
</evidence>
<dbReference type="PANTHER" id="PTHR43706:SF47">
    <property type="entry name" value="EXTERNAL NADH-UBIQUINONE OXIDOREDUCTASE 1, MITOCHONDRIAL-RELATED"/>
    <property type="match status" value="1"/>
</dbReference>
<proteinExistence type="inferred from homology"/>
<keyword evidence="7" id="KW-0520">NAD</keyword>
<evidence type="ECO:0000256" key="1">
    <source>
        <dbReference type="ARBA" id="ARBA00005272"/>
    </source>
</evidence>
<keyword evidence="6" id="KW-0560">Oxidoreductase</keyword>
<evidence type="ECO:0000259" key="11">
    <source>
        <dbReference type="Pfam" id="PF22366"/>
    </source>
</evidence>
<dbReference type="PANTHER" id="PTHR43706">
    <property type="entry name" value="NADH DEHYDROGENASE"/>
    <property type="match status" value="1"/>
</dbReference>
<comment type="catalytic activity">
    <reaction evidence="8">
        <text>a quinone + NADH + H(+) = a quinol + NAD(+)</text>
        <dbReference type="Rhea" id="RHEA:46160"/>
        <dbReference type="ChEBI" id="CHEBI:15378"/>
        <dbReference type="ChEBI" id="CHEBI:24646"/>
        <dbReference type="ChEBI" id="CHEBI:57540"/>
        <dbReference type="ChEBI" id="CHEBI:57945"/>
        <dbReference type="ChEBI" id="CHEBI:132124"/>
        <dbReference type="EC" id="1.6.5.9"/>
    </reaction>
</comment>
<dbReference type="EC" id="1.6.5.9" evidence="2"/>
<keyword evidence="3" id="KW-0285">Flavoprotein</keyword>
<evidence type="ECO:0000256" key="5">
    <source>
        <dbReference type="ARBA" id="ARBA00022946"/>
    </source>
</evidence>
<organism evidence="12 13">
    <name type="scientific">Cryptosporidium xiaoi</name>
    <dbReference type="NCBI Taxonomy" id="659607"/>
    <lineage>
        <taxon>Eukaryota</taxon>
        <taxon>Sar</taxon>
        <taxon>Alveolata</taxon>
        <taxon>Apicomplexa</taxon>
        <taxon>Conoidasida</taxon>
        <taxon>Coccidia</taxon>
        <taxon>Eucoccidiorida</taxon>
        <taxon>Eimeriorina</taxon>
        <taxon>Cryptosporidiidae</taxon>
        <taxon>Cryptosporidium</taxon>
    </lineage>
</organism>
<dbReference type="InterPro" id="IPR045024">
    <property type="entry name" value="NDH-2"/>
</dbReference>
<dbReference type="SUPFAM" id="SSF51905">
    <property type="entry name" value="FAD/NAD(P)-binding domain"/>
    <property type="match status" value="2"/>
</dbReference>
<dbReference type="Gene3D" id="3.50.50.100">
    <property type="match status" value="2"/>
</dbReference>
<evidence type="ECO:0000256" key="9">
    <source>
        <dbReference type="ARBA" id="ARBA00049010"/>
    </source>
</evidence>
<evidence type="ECO:0000256" key="3">
    <source>
        <dbReference type="ARBA" id="ARBA00022630"/>
    </source>
</evidence>
<evidence type="ECO:0000256" key="2">
    <source>
        <dbReference type="ARBA" id="ARBA00012637"/>
    </source>
</evidence>
<comment type="similarity">
    <text evidence="1">Belongs to the NADH dehydrogenase family.</text>
</comment>
<dbReference type="InterPro" id="IPR036188">
    <property type="entry name" value="FAD/NAD-bd_sf"/>
</dbReference>
<evidence type="ECO:0000259" key="10">
    <source>
        <dbReference type="Pfam" id="PF07992"/>
    </source>
</evidence>
<comment type="caution">
    <text evidence="12">The sequence shown here is derived from an EMBL/GenBank/DDBJ whole genome shotgun (WGS) entry which is preliminary data.</text>
</comment>
<dbReference type="Pfam" id="PF07992">
    <property type="entry name" value="Pyr_redox_2"/>
    <property type="match status" value="1"/>
</dbReference>
<accession>A0AAV9Y1B7</accession>
<feature type="domain" description="FAD/NAD(P)-binding" evidence="10">
    <location>
        <begin position="36"/>
        <end position="362"/>
    </location>
</feature>
<dbReference type="PROSITE" id="PS00018">
    <property type="entry name" value="EF_HAND_1"/>
    <property type="match status" value="1"/>
</dbReference>
<comment type="catalytic activity">
    <reaction evidence="9">
        <text>a ubiquinone + NADH + H(+) = a ubiquinol + NAD(+)</text>
        <dbReference type="Rhea" id="RHEA:23152"/>
        <dbReference type="Rhea" id="RHEA-COMP:9565"/>
        <dbReference type="Rhea" id="RHEA-COMP:9566"/>
        <dbReference type="ChEBI" id="CHEBI:15378"/>
        <dbReference type="ChEBI" id="CHEBI:16389"/>
        <dbReference type="ChEBI" id="CHEBI:17976"/>
        <dbReference type="ChEBI" id="CHEBI:57540"/>
        <dbReference type="ChEBI" id="CHEBI:57945"/>
    </reaction>
</comment>
<dbReference type="Pfam" id="PF22366">
    <property type="entry name" value="NDH2_C"/>
    <property type="match status" value="1"/>
</dbReference>
<sequence length="544" mass="61348">MFGFISSAISKIGATIGNIGIIKSFSCEDNNVEKKRIVFLGGGWGFITISSKLDLFSNDVCVIEQNDSYSFTPLITQIVSNRIPKEVCEIPFSELTDKGKKGKIRHIKGRAVGVDKHKKEVIYLNLEDGDVALEKRLPYDYLVFNIGNDNCDYVPGVKENALFIKTVSDALKLREVVIGNIKDVTKRWNSMSDEEKRAKLTFVVSGGGPTGVELSGAFSEIVRDFTSRKEFKHLLPLISIIILQKADRLIPCMDEKASEYVKNILETKANVKVMLETELINASKTDVTIKRGNNEETISYGLFVWASGASPCPLTTRVCENIQEQRDKIIGGKAKAILVNERLQVYGIPDAFSLGDCTLIVPTRLSDKFEEIYSRALESSKKPSVSFLENDKLLNNDFPQLINISDIEDLNKDRVLSKEEFKSLLERLDIMYQSPPPASQTASQQGEYLSNILNNCSLRDNNKRFPVFKYRWLGIFSYIYNDYIIIYSPKFTMSGGYHTLLFWRFLYTLLVPSFNSKLALVAAWTTKILSPFGFGRDEAIYSID</sequence>
<gene>
    <name evidence="12" type="ORF">RS030_152255</name>
</gene>
<dbReference type="InterPro" id="IPR054585">
    <property type="entry name" value="NDH2-like_C"/>
</dbReference>
<dbReference type="InterPro" id="IPR023753">
    <property type="entry name" value="FAD/NAD-binding_dom"/>
</dbReference>
<reference evidence="12 13" key="1">
    <citation type="submission" date="2023-10" db="EMBL/GenBank/DDBJ databases">
        <title>Comparative genomics analysis reveals potential genetic determinants of host preference in Cryptosporidium xiaoi.</title>
        <authorList>
            <person name="Xiao L."/>
            <person name="Li J."/>
        </authorList>
    </citation>
    <scope>NUCLEOTIDE SEQUENCE [LARGE SCALE GENOMIC DNA]</scope>
    <source>
        <strain evidence="12 13">52996</strain>
    </source>
</reference>
<dbReference type="GO" id="GO:0005739">
    <property type="term" value="C:mitochondrion"/>
    <property type="evidence" value="ECO:0007669"/>
    <property type="project" value="TreeGrafter"/>
</dbReference>
<dbReference type="GO" id="GO:0050136">
    <property type="term" value="F:NADH dehydrogenase (quinone) (non-electrogenic) activity"/>
    <property type="evidence" value="ECO:0007669"/>
    <property type="project" value="UniProtKB-EC"/>
</dbReference>
<feature type="domain" description="External alternative NADH-ubiquinone oxidoreductase-like C-terminal" evidence="11">
    <location>
        <begin position="472"/>
        <end position="529"/>
    </location>
</feature>